<proteinExistence type="predicted"/>
<dbReference type="Proteomes" id="UP001065174">
    <property type="component" value="Chromosome"/>
</dbReference>
<keyword evidence="2" id="KW-1185">Reference proteome</keyword>
<gene>
    <name evidence="1" type="ORF">N6H18_18605</name>
</gene>
<sequence length="131" mass="15244">MYKIEQKDFGYYLTFSGFIKKEEMEEWYKESLALLEKAPAHFGVFADLRDMKPLPAESQSVMEEGQKNYKQKGMVRSVVVLNSAIPTMQFKRIAKTTGIYQWERYIDASSNKDWEATGIAWIKDEIDPDAK</sequence>
<name>A0ABY6CR88_9BACT</name>
<dbReference type="RefSeq" id="WP_262309790.1">
    <property type="nucleotide sequence ID" value="NZ_CP106679.1"/>
</dbReference>
<organism evidence="1 2">
    <name type="scientific">Reichenbachiella agarivorans</name>
    <dbReference type="NCBI Taxonomy" id="2979464"/>
    <lineage>
        <taxon>Bacteria</taxon>
        <taxon>Pseudomonadati</taxon>
        <taxon>Bacteroidota</taxon>
        <taxon>Cytophagia</taxon>
        <taxon>Cytophagales</taxon>
        <taxon>Reichenbachiellaceae</taxon>
        <taxon>Reichenbachiella</taxon>
    </lineage>
</organism>
<evidence type="ECO:0000313" key="1">
    <source>
        <dbReference type="EMBL" id="UXP32354.1"/>
    </source>
</evidence>
<evidence type="ECO:0008006" key="3">
    <source>
        <dbReference type="Google" id="ProtNLM"/>
    </source>
</evidence>
<accession>A0ABY6CR88</accession>
<reference evidence="1" key="1">
    <citation type="submission" date="2022-09" db="EMBL/GenBank/DDBJ databases">
        <title>Comparative genomics and taxonomic characterization of three novel marine species of genus Reichenbachiella exhibiting antioxidant and polysaccharide degradation activities.</title>
        <authorList>
            <person name="Muhammad N."/>
            <person name="Lee Y.-J."/>
            <person name="Ko J."/>
            <person name="Kim S.-G."/>
        </authorList>
    </citation>
    <scope>NUCLEOTIDE SEQUENCE</scope>
    <source>
        <strain evidence="1">BKB1-1</strain>
    </source>
</reference>
<dbReference type="EMBL" id="CP106679">
    <property type="protein sequence ID" value="UXP32354.1"/>
    <property type="molecule type" value="Genomic_DNA"/>
</dbReference>
<protein>
    <recommendedName>
        <fullName evidence="3">SpoIIAA-like</fullName>
    </recommendedName>
</protein>
<evidence type="ECO:0000313" key="2">
    <source>
        <dbReference type="Proteomes" id="UP001065174"/>
    </source>
</evidence>